<dbReference type="RefSeq" id="WP_111934115.1">
    <property type="nucleotide sequence ID" value="NZ_CADFFP010000024.1"/>
</dbReference>
<dbReference type="PROSITE" id="PS50991">
    <property type="entry name" value="PYR_CT"/>
    <property type="match status" value="1"/>
</dbReference>
<keyword evidence="3 5" id="KW-0456">Lyase</keyword>
<evidence type="ECO:0000256" key="1">
    <source>
        <dbReference type="ARBA" id="ARBA00009405"/>
    </source>
</evidence>
<evidence type="ECO:0000256" key="2">
    <source>
        <dbReference type="ARBA" id="ARBA00022723"/>
    </source>
</evidence>
<dbReference type="GO" id="GO:0046872">
    <property type="term" value="F:metal ion binding"/>
    <property type="evidence" value="ECO:0007669"/>
    <property type="project" value="UniProtKB-KW"/>
</dbReference>
<feature type="domain" description="Pyruvate carboxyltransferase" evidence="4">
    <location>
        <begin position="8"/>
        <end position="310"/>
    </location>
</feature>
<comment type="similarity">
    <text evidence="1">Belongs to the HMG-CoA lyase family.</text>
</comment>
<dbReference type="SUPFAM" id="SSF51569">
    <property type="entry name" value="Aldolase"/>
    <property type="match status" value="1"/>
</dbReference>
<evidence type="ECO:0000256" key="3">
    <source>
        <dbReference type="ARBA" id="ARBA00023239"/>
    </source>
</evidence>
<dbReference type="InterPro" id="IPR013785">
    <property type="entry name" value="Aldolase_TIM"/>
</dbReference>
<protein>
    <submittedName>
        <fullName evidence="5">Hydroxymethylglutaryl-CoA lyase</fullName>
    </submittedName>
</protein>
<dbReference type="Pfam" id="PF00682">
    <property type="entry name" value="HMGL-like"/>
    <property type="match status" value="1"/>
</dbReference>
<accession>A0A329BN69</accession>
<reference evidence="5 6" key="1">
    <citation type="submission" date="2018-06" db="EMBL/GenBank/DDBJ databases">
        <title>Genomic Encyclopedia of Type Strains, Phase III (KMG-III): the genomes of soil and plant-associated and newly described type strains.</title>
        <authorList>
            <person name="Whitman W."/>
        </authorList>
    </citation>
    <scope>NUCLEOTIDE SEQUENCE [LARGE SCALE GENOMIC DNA]</scope>
    <source>
        <strain evidence="5 6">LMG 23644</strain>
    </source>
</reference>
<dbReference type="InterPro" id="IPR043594">
    <property type="entry name" value="HMGL"/>
</dbReference>
<organism evidence="5 6">
    <name type="scientific">Paraburkholderia bryophila</name>
    <dbReference type="NCBI Taxonomy" id="420952"/>
    <lineage>
        <taxon>Bacteria</taxon>
        <taxon>Pseudomonadati</taxon>
        <taxon>Pseudomonadota</taxon>
        <taxon>Betaproteobacteria</taxon>
        <taxon>Burkholderiales</taxon>
        <taxon>Burkholderiaceae</taxon>
        <taxon>Paraburkholderia</taxon>
    </lineage>
</organism>
<dbReference type="InterPro" id="IPR000891">
    <property type="entry name" value="PYR_CT"/>
</dbReference>
<dbReference type="GO" id="GO:0004419">
    <property type="term" value="F:hydroxymethylglutaryl-CoA lyase activity"/>
    <property type="evidence" value="ECO:0007669"/>
    <property type="project" value="TreeGrafter"/>
</dbReference>
<dbReference type="Proteomes" id="UP000248918">
    <property type="component" value="Unassembled WGS sequence"/>
</dbReference>
<dbReference type="GO" id="GO:0006552">
    <property type="term" value="P:L-leucine catabolic process"/>
    <property type="evidence" value="ECO:0007669"/>
    <property type="project" value="TreeGrafter"/>
</dbReference>
<dbReference type="PANTHER" id="PTHR42738">
    <property type="entry name" value="HYDROXYMETHYLGLUTARYL-COA LYASE"/>
    <property type="match status" value="1"/>
</dbReference>
<dbReference type="CDD" id="cd07938">
    <property type="entry name" value="DRE_TIM_HMGL"/>
    <property type="match status" value="1"/>
</dbReference>
<dbReference type="EMBL" id="QLTK01000022">
    <property type="protein sequence ID" value="RAS22801.1"/>
    <property type="molecule type" value="Genomic_DNA"/>
</dbReference>
<dbReference type="OrthoDB" id="9784013at2"/>
<comment type="caution">
    <text evidence="5">The sequence shown here is derived from an EMBL/GenBank/DDBJ whole genome shotgun (WGS) entry which is preliminary data.</text>
</comment>
<keyword evidence="2" id="KW-0479">Metal-binding</keyword>
<gene>
    <name evidence="5" type="ORF">BX591_1224</name>
</gene>
<dbReference type="PANTHER" id="PTHR42738:SF7">
    <property type="entry name" value="HYDROXYMETHYLGLUTARYL-COA LYASE"/>
    <property type="match status" value="1"/>
</dbReference>
<evidence type="ECO:0000313" key="6">
    <source>
        <dbReference type="Proteomes" id="UP000248918"/>
    </source>
</evidence>
<sequence length="358" mass="37125">MSDTRERVVVTEVGMRDGLQSIARTMPTEFKRRWIDAAYAAGVRHMEVASFVPAKLLPQMADADAVIAHALTYDDLIVSALVPNLKGAQRALEAGVHRIVAPISVSAAHSLANVRKTPAEMIDAFAAMRELIDSAASDAGVRTDAGTGTGTGAEAGAAANGQINTRPRGRRVELVAGLSTVFGCTLQGAVPYADIAAIARAAAQAGADVIALGDTTGEATPRQVGEIIERVRDAVGDTLRSLHFHDTRGLGLANTLIALQHGIREFDASLAGLGGCPHAPGATGNVNTEDLVFMLDSMGYDTGIDLTRLLASRAVLADALPGEPLYGYLARAGLPTQFTAIGAATSSSFDSTGSQVLQ</sequence>
<evidence type="ECO:0000259" key="4">
    <source>
        <dbReference type="PROSITE" id="PS50991"/>
    </source>
</evidence>
<dbReference type="AlphaFoldDB" id="A0A329BN69"/>
<dbReference type="STRING" id="1169143.GCA_000383275_04740"/>
<dbReference type="GO" id="GO:0046951">
    <property type="term" value="P:ketone body biosynthetic process"/>
    <property type="evidence" value="ECO:0007669"/>
    <property type="project" value="TreeGrafter"/>
</dbReference>
<dbReference type="Gene3D" id="3.20.20.70">
    <property type="entry name" value="Aldolase class I"/>
    <property type="match status" value="1"/>
</dbReference>
<evidence type="ECO:0000313" key="5">
    <source>
        <dbReference type="EMBL" id="RAS22801.1"/>
    </source>
</evidence>
<proteinExistence type="inferred from homology"/>
<name>A0A329BN69_9BURK</name>